<feature type="transmembrane region" description="Helical" evidence="8">
    <location>
        <begin position="196"/>
        <end position="218"/>
    </location>
</feature>
<dbReference type="Pfam" id="PF03142">
    <property type="entry name" value="Chitin_synth_2"/>
    <property type="match status" value="1"/>
</dbReference>
<dbReference type="RefSeq" id="XP_014666184.1">
    <property type="nucleotide sequence ID" value="XM_014810698.1"/>
</dbReference>
<feature type="transmembrane region" description="Helical" evidence="8">
    <location>
        <begin position="161"/>
        <end position="184"/>
    </location>
</feature>
<evidence type="ECO:0000256" key="7">
    <source>
        <dbReference type="SAM" id="MobiDB-lite"/>
    </source>
</evidence>
<feature type="region of interest" description="Disordered" evidence="7">
    <location>
        <begin position="1355"/>
        <end position="1379"/>
    </location>
</feature>
<dbReference type="InterPro" id="IPR004835">
    <property type="entry name" value="Chitin_synth"/>
</dbReference>
<dbReference type="PANTHER" id="PTHR22914">
    <property type="entry name" value="CHITIN SYNTHASE"/>
    <property type="match status" value="1"/>
</dbReference>
<feature type="transmembrane region" description="Helical" evidence="8">
    <location>
        <begin position="321"/>
        <end position="342"/>
    </location>
</feature>
<dbReference type="InterPro" id="IPR055120">
    <property type="entry name" value="Chs-1/2_IV_N"/>
</dbReference>
<dbReference type="EC" id="2.4.1.16" evidence="2"/>
<keyword evidence="10" id="KW-1185">Reference proteome</keyword>
<dbReference type="Pfam" id="PF23000">
    <property type="entry name" value="ChitinSynthase_IV_N"/>
    <property type="match status" value="1"/>
</dbReference>
<dbReference type="PANTHER" id="PTHR22914:SF42">
    <property type="entry name" value="CHITIN SYNTHASE"/>
    <property type="match status" value="1"/>
</dbReference>
<evidence type="ECO:0000256" key="5">
    <source>
        <dbReference type="ARBA" id="ARBA00022989"/>
    </source>
</evidence>
<dbReference type="Proteomes" id="UP000695022">
    <property type="component" value="Unplaced"/>
</dbReference>
<dbReference type="RefSeq" id="XP_014666183.1">
    <property type="nucleotide sequence ID" value="XM_014810697.1"/>
</dbReference>
<feature type="transmembrane region" description="Helical" evidence="8">
    <location>
        <begin position="99"/>
        <end position="123"/>
    </location>
</feature>
<feature type="transmembrane region" description="Helical" evidence="8">
    <location>
        <begin position="135"/>
        <end position="155"/>
    </location>
</feature>
<comment type="subcellular location">
    <subcellularLocation>
        <location evidence="1">Membrane</location>
        <topology evidence="1">Multi-pass membrane protein</topology>
    </subcellularLocation>
</comment>
<feature type="transmembrane region" description="Helical" evidence="8">
    <location>
        <begin position="961"/>
        <end position="978"/>
    </location>
</feature>
<evidence type="ECO:0000256" key="6">
    <source>
        <dbReference type="ARBA" id="ARBA00023136"/>
    </source>
</evidence>
<evidence type="ECO:0000256" key="1">
    <source>
        <dbReference type="ARBA" id="ARBA00004141"/>
    </source>
</evidence>
<evidence type="ECO:0000259" key="9">
    <source>
        <dbReference type="Pfam" id="PF23000"/>
    </source>
</evidence>
<feature type="transmembrane region" description="Helical" evidence="8">
    <location>
        <begin position="1233"/>
        <end position="1252"/>
    </location>
</feature>
<feature type="transmembrane region" description="Helical" evidence="8">
    <location>
        <begin position="929"/>
        <end position="949"/>
    </location>
</feature>
<evidence type="ECO:0000313" key="10">
    <source>
        <dbReference type="Proteomes" id="UP000695022"/>
    </source>
</evidence>
<keyword evidence="6 8" id="KW-0472">Membrane</keyword>
<evidence type="ECO:0000256" key="4">
    <source>
        <dbReference type="ARBA" id="ARBA00022692"/>
    </source>
</evidence>
<keyword evidence="4 8" id="KW-0812">Transmembrane</keyword>
<evidence type="ECO:0000313" key="12">
    <source>
        <dbReference type="RefSeq" id="XP_014666184.1"/>
    </source>
</evidence>
<dbReference type="SUPFAM" id="SSF53448">
    <property type="entry name" value="Nucleotide-diphospho-sugar transferases"/>
    <property type="match status" value="1"/>
</dbReference>
<feature type="transmembrane region" description="Helical" evidence="8">
    <location>
        <begin position="224"/>
        <end position="244"/>
    </location>
</feature>
<feature type="transmembrane region" description="Helical" evidence="8">
    <location>
        <begin position="898"/>
        <end position="917"/>
    </location>
</feature>
<evidence type="ECO:0000313" key="11">
    <source>
        <dbReference type="RefSeq" id="XP_014666183.1"/>
    </source>
</evidence>
<feature type="transmembrane region" description="Helical" evidence="8">
    <location>
        <begin position="47"/>
        <end position="70"/>
    </location>
</feature>
<gene>
    <name evidence="11 12" type="primary">LOC106808121</name>
</gene>
<evidence type="ECO:0000256" key="3">
    <source>
        <dbReference type="ARBA" id="ARBA00022676"/>
    </source>
</evidence>
<feature type="transmembrane region" description="Helical" evidence="8">
    <location>
        <begin position="1272"/>
        <end position="1296"/>
    </location>
</feature>
<feature type="transmembrane region" description="Helical" evidence="8">
    <location>
        <begin position="271"/>
        <end position="294"/>
    </location>
</feature>
<organism evidence="10 11">
    <name type="scientific">Priapulus caudatus</name>
    <name type="common">Priapulid worm</name>
    <dbReference type="NCBI Taxonomy" id="37621"/>
    <lineage>
        <taxon>Eukaryota</taxon>
        <taxon>Metazoa</taxon>
        <taxon>Ecdysozoa</taxon>
        <taxon>Scalidophora</taxon>
        <taxon>Priapulida</taxon>
        <taxon>Priapulimorpha</taxon>
        <taxon>Priapulimorphida</taxon>
        <taxon>Priapulidae</taxon>
        <taxon>Priapulus</taxon>
    </lineage>
</organism>
<feature type="transmembrane region" description="Helical" evidence="8">
    <location>
        <begin position="861"/>
        <end position="886"/>
    </location>
</feature>
<protein>
    <recommendedName>
        <fullName evidence="2">chitin synthase</fullName>
        <ecNumber evidence="2">2.4.1.16</ecNumber>
    </recommendedName>
</protein>
<dbReference type="GeneID" id="106808121"/>
<proteinExistence type="predicted"/>
<evidence type="ECO:0000256" key="2">
    <source>
        <dbReference type="ARBA" id="ARBA00012543"/>
    </source>
</evidence>
<feature type="transmembrane region" description="Helical" evidence="8">
    <location>
        <begin position="349"/>
        <end position="370"/>
    </location>
</feature>
<keyword evidence="3" id="KW-0328">Glycosyltransferase</keyword>
<accession>A0ABM1E1W2</accession>
<feature type="transmembrane region" description="Helical" evidence="8">
    <location>
        <begin position="990"/>
        <end position="1009"/>
    </location>
</feature>
<feature type="transmembrane region" description="Helical" evidence="8">
    <location>
        <begin position="404"/>
        <end position="424"/>
    </location>
</feature>
<keyword evidence="5 8" id="KW-1133">Transmembrane helix</keyword>
<sequence>MPHQQQNSTSDEEAHEKWDSFNMETVMQRAGVNERSVMLMVTRVVKVIVYIVVFIMMTVCATSSKVSLIYMTSQLGEPGPEADALSGKRMFAGDGPSPIWYWMIWVAVSVPHLFAFYRCGMIVAFRRTKWPSRTAFFVALLMETAHTCGISLMVFKMLPRLGAHVGVLLTAAVALLPAILLFIFRICALPGLRSAAMLVGDLLALLMQASVFAWLALYTADPETICWVVVSVALVSVGLWEVFVNENAPRRLLRGLIDVKRELNANRHKTYLLLSIWKICLTFAFTLFFGITTFGKTSFFQPMSHAPRETDDGSSVDGARVLWGVLVHVLSSSVGYLVAAFSLRSQMQIVGFTIPLVASQLISIVAVFLLSCVDEADLAVNDWRGITMCSELPELIKRLFVERYAWMSVFWFASFVWITGHVWFPRSNRMAKSHTLFSRPFYCNVLFAESLLLNRINERNISECRPINAVVGSYVERLAIDLKQPQLSRNVHKLIEEAPSKPEDAPRSERRPTKIYMCATMWHENTNEMLQLIRSILSLDKDQSARRLAMKYFEKDHPDYYELEVHIMFDDALEETAEGDTINEFVVVFIETLLDAVQSFTNETTDDLPSVKIPTPHGGRVEWTLPGGTPLVLHLKDKKLVKRRKRWSQVMYMYYLLDLKLRSTIVDCSLQEQHDVTGRTFVLAVDGDSNFEPASVLKLVDLLKMNDNIGAACGRIHPIGWGPMVWYQQFEYAIGHWFQKATEHVLGCVLCSPGCFSLFRARALMCPNVMGKYSKIARTAKAHFQSDQGEDRWLCTLLLHEGYRVEYCAAADAMTYSPENLAEFFNQRCRWISSTLANNLDLIFAGRLFVRYNDTFSWLYIAYQAVIFCAGLVAPSVIICFLVTACEEAIHSFDDAQYGLWRSVVFVTLPVVIHIIISLKYSKEVQLKMVALLTIFYGIIMLIVAIGLIAQMCVASEVTPIHYLMGAVFVPFIVGGIFHPNEAWCLAQFVWYWLTIPTMFVLLYIYTGANLHDVKWGTREKKQTDAEKKEELELDMAEKKGAKEDVKDQPETAVASTTGIYAKTAAVVSMSFNDYFHWMCCLYKTTDSDVLQEVEIKERMDKFTDRVSCLMEKLDMPKISDEEEEKVLGDVNVETEVPKKETKIYNKDASAAREEYEMAIREPKPTAIVAKVRHLLVNPYWLDHPKLEGARLRLASKHEVAYWKLLLQRHLAPREEDKEQVAKLKRELRRVRNLGSAAVLGLNLLFITFLFFVDINPGFEVAWPFSDDDVEFSIVTAVFALFFVGILVLQTFGMVYHRVGTFMHVMATTTIFPTADRRPSADDDLTENGVVYADALQDLSTGMWPDESEARISADAILDTGGSSSSRRRSRYESPAGESPTCYEQVFLDRARNLSKSGRGIGAAKLPDKRRRSKRDETADAIWRRVSSKSGDKS</sequence>
<dbReference type="InterPro" id="IPR029044">
    <property type="entry name" value="Nucleotide-diphossugar_trans"/>
</dbReference>
<feature type="transmembrane region" description="Helical" evidence="8">
    <location>
        <begin position="831"/>
        <end position="849"/>
    </location>
</feature>
<keyword evidence="3" id="KW-0808">Transferase</keyword>
<feature type="domain" description="Chitin synthase chs-1/2 N-terminal putative transporter" evidence="9">
    <location>
        <begin position="36"/>
        <end position="343"/>
    </location>
</feature>
<evidence type="ECO:0000256" key="8">
    <source>
        <dbReference type="SAM" id="Phobius"/>
    </source>
</evidence>
<name>A0ABM1E1W2_PRICU</name>
<feature type="region of interest" description="Disordered" evidence="7">
    <location>
        <begin position="1398"/>
        <end position="1434"/>
    </location>
</feature>
<reference evidence="11 12" key="1">
    <citation type="submission" date="2025-05" db="UniProtKB">
        <authorList>
            <consortium name="RefSeq"/>
        </authorList>
    </citation>
    <scope>IDENTIFICATION</scope>
</reference>